<sequence>MSAGHDVPGMCLAVSQVDAAGKVKIGNPIDKGDHRVKVRIRSGSRAELLLALHEKKVSRAVVTSNGRLRTTESVVIPELLLGCLTLKLSTPHCGAHSLHEAIWKKSNKDVGSIGR</sequence>
<accession>A0A7J6SZ88</accession>
<comment type="caution">
    <text evidence="1">The sequence shown here is derived from an EMBL/GenBank/DDBJ whole genome shotgun (WGS) entry which is preliminary data.</text>
</comment>
<proteinExistence type="predicted"/>
<reference evidence="1 2" key="1">
    <citation type="submission" date="2020-04" db="EMBL/GenBank/DDBJ databases">
        <title>Perkinsus olseni comparative genomics.</title>
        <authorList>
            <person name="Bogema D.R."/>
        </authorList>
    </citation>
    <scope>NUCLEOTIDE SEQUENCE [LARGE SCALE GENOMIC DNA]</scope>
    <source>
        <strain evidence="1">ATCC PRA-205</strain>
    </source>
</reference>
<evidence type="ECO:0000313" key="2">
    <source>
        <dbReference type="Proteomes" id="UP000574390"/>
    </source>
</evidence>
<name>A0A7J6SZ88_PEROL</name>
<dbReference type="Proteomes" id="UP000574390">
    <property type="component" value="Unassembled WGS sequence"/>
</dbReference>
<protein>
    <submittedName>
        <fullName evidence="1">Uncharacterized protein</fullName>
    </submittedName>
</protein>
<evidence type="ECO:0000313" key="1">
    <source>
        <dbReference type="EMBL" id="KAF4738238.1"/>
    </source>
</evidence>
<gene>
    <name evidence="1" type="ORF">FOZ62_008984</name>
</gene>
<organism evidence="1 2">
    <name type="scientific">Perkinsus olseni</name>
    <name type="common">Perkinsus atlanticus</name>
    <dbReference type="NCBI Taxonomy" id="32597"/>
    <lineage>
        <taxon>Eukaryota</taxon>
        <taxon>Sar</taxon>
        <taxon>Alveolata</taxon>
        <taxon>Perkinsozoa</taxon>
        <taxon>Perkinsea</taxon>
        <taxon>Perkinsida</taxon>
        <taxon>Perkinsidae</taxon>
        <taxon>Perkinsus</taxon>
    </lineage>
</organism>
<dbReference type="EMBL" id="JABANM010011094">
    <property type="protein sequence ID" value="KAF4738238.1"/>
    <property type="molecule type" value="Genomic_DNA"/>
</dbReference>
<dbReference type="AlphaFoldDB" id="A0A7J6SZ88"/>